<keyword evidence="5 9" id="KW-0997">Cell inner membrane</keyword>
<dbReference type="InterPro" id="IPR058982">
    <property type="entry name" value="Beta-barrel_AprE"/>
</dbReference>
<keyword evidence="3 9" id="KW-0813">Transport</keyword>
<name>A0A177NNB7_9GAMM</name>
<dbReference type="SUPFAM" id="SSF111369">
    <property type="entry name" value="HlyD-like secretion proteins"/>
    <property type="match status" value="2"/>
</dbReference>
<dbReference type="NCBIfam" id="TIGR01843">
    <property type="entry name" value="type_I_hlyD"/>
    <property type="match status" value="1"/>
</dbReference>
<dbReference type="PROSITE" id="PS00543">
    <property type="entry name" value="HLYD_FAMILY"/>
    <property type="match status" value="1"/>
</dbReference>
<dbReference type="Pfam" id="PF25994">
    <property type="entry name" value="HH_AprE"/>
    <property type="match status" value="1"/>
</dbReference>
<dbReference type="EMBL" id="LUUJ01000049">
    <property type="protein sequence ID" value="OAI19381.1"/>
    <property type="molecule type" value="Genomic_DNA"/>
</dbReference>
<comment type="similarity">
    <text evidence="2 9">Belongs to the membrane fusion protein (MFP) (TC 8.A.1) family.</text>
</comment>
<dbReference type="Pfam" id="PF26002">
    <property type="entry name" value="Beta-barrel_AprE"/>
    <property type="match status" value="1"/>
</dbReference>
<dbReference type="PANTHER" id="PTHR30386">
    <property type="entry name" value="MEMBRANE FUSION SUBUNIT OF EMRAB-TOLC MULTIDRUG EFFLUX PUMP"/>
    <property type="match status" value="1"/>
</dbReference>
<evidence type="ECO:0000259" key="11">
    <source>
        <dbReference type="Pfam" id="PF26002"/>
    </source>
</evidence>
<reference evidence="12 13" key="1">
    <citation type="submission" date="2016-03" db="EMBL/GenBank/DDBJ databases">
        <authorList>
            <person name="Ploux O."/>
        </authorList>
    </citation>
    <scope>NUCLEOTIDE SEQUENCE [LARGE SCALE GENOMIC DNA]</scope>
    <source>
        <strain evidence="12 13">R-45378</strain>
    </source>
</reference>
<evidence type="ECO:0000256" key="3">
    <source>
        <dbReference type="ARBA" id="ARBA00022448"/>
    </source>
</evidence>
<dbReference type="RefSeq" id="WP_064039571.1">
    <property type="nucleotide sequence ID" value="NZ_LUUJ01000049.1"/>
</dbReference>
<dbReference type="Gene3D" id="2.40.30.170">
    <property type="match status" value="1"/>
</dbReference>
<dbReference type="Proteomes" id="UP000077857">
    <property type="component" value="Unassembled WGS sequence"/>
</dbReference>
<evidence type="ECO:0000259" key="10">
    <source>
        <dbReference type="Pfam" id="PF25994"/>
    </source>
</evidence>
<dbReference type="PANTHER" id="PTHR30386:SF17">
    <property type="entry name" value="ALKALINE PROTEASE SECRETION PROTEIN APRE"/>
    <property type="match status" value="1"/>
</dbReference>
<dbReference type="InterPro" id="IPR058781">
    <property type="entry name" value="HH_AprE-like"/>
</dbReference>
<accession>A0A177NNB7</accession>
<dbReference type="Gene3D" id="1.10.287.1490">
    <property type="match status" value="1"/>
</dbReference>
<feature type="transmembrane region" description="Helical" evidence="9">
    <location>
        <begin position="21"/>
        <end position="40"/>
    </location>
</feature>
<dbReference type="InterPro" id="IPR006144">
    <property type="entry name" value="Secretion_HlyD_CS"/>
</dbReference>
<gene>
    <name evidence="12" type="ORF">A1507_07420</name>
</gene>
<keyword evidence="8 9" id="KW-0472">Membrane</keyword>
<feature type="domain" description="AprE-like long alpha-helical hairpin" evidence="10">
    <location>
        <begin position="96"/>
        <end position="283"/>
    </location>
</feature>
<dbReference type="PRINTS" id="PR01490">
    <property type="entry name" value="RTXTOXIND"/>
</dbReference>
<organism evidence="12 13">
    <name type="scientific">Methylomonas koyamae</name>
    <dbReference type="NCBI Taxonomy" id="702114"/>
    <lineage>
        <taxon>Bacteria</taxon>
        <taxon>Pseudomonadati</taxon>
        <taxon>Pseudomonadota</taxon>
        <taxon>Gammaproteobacteria</taxon>
        <taxon>Methylococcales</taxon>
        <taxon>Methylococcaceae</taxon>
        <taxon>Methylomonas</taxon>
    </lineage>
</organism>
<keyword evidence="7 9" id="KW-1133">Transmembrane helix</keyword>
<protein>
    <recommendedName>
        <fullName evidence="9">Membrane fusion protein (MFP) family protein</fullName>
    </recommendedName>
</protein>
<evidence type="ECO:0000256" key="5">
    <source>
        <dbReference type="ARBA" id="ARBA00022519"/>
    </source>
</evidence>
<sequence length="438" mass="48094">MSQSSELEAVSLVTDDRPIRNIGHAVIFATLGIFGVWSYFAPLDSSAMAPGYVAVKSHRKTVQHLDGGIVSELLVKDGDFVKEGDVMIRLDDTAIRAEQDILRSQQITLSAQVARLSAERDRKPAVEFPDTLQDDADARTLEAKQAESRIFLARKLSHEGEISVLKQRSTQLASRVEGLRGQRAAKQALVESYKDELKDLRELLAEGFTGKQRVRDIERNLTLSAGEIAALTAEIAGNEMQIGETQLQILQLEKQFQEGIAGKLGEAQAQLFDVTQRLTAARERLARTEIRAPAAGRVLGMTLHNVGSVVGPGRPILDLVPQNEDLIVNAQVSTMDIDRVHEGLKAEVRFSSFKQSVVPKLDGIVTNLSADRLSDERSGMAYYQAQIELTPDSYAKLGEVELLPGMPAEVLITTGERTVLEYLLQPITNAVARAFNED</sequence>
<evidence type="ECO:0000256" key="9">
    <source>
        <dbReference type="RuleBase" id="RU365093"/>
    </source>
</evidence>
<proteinExistence type="inferred from homology"/>
<evidence type="ECO:0000256" key="4">
    <source>
        <dbReference type="ARBA" id="ARBA00022475"/>
    </source>
</evidence>
<evidence type="ECO:0000313" key="13">
    <source>
        <dbReference type="Proteomes" id="UP000077857"/>
    </source>
</evidence>
<comment type="caution">
    <text evidence="12">The sequence shown here is derived from an EMBL/GenBank/DDBJ whole genome shotgun (WGS) entry which is preliminary data.</text>
</comment>
<dbReference type="AlphaFoldDB" id="A0A177NNB7"/>
<evidence type="ECO:0000256" key="1">
    <source>
        <dbReference type="ARBA" id="ARBA00004377"/>
    </source>
</evidence>
<dbReference type="InterPro" id="IPR050739">
    <property type="entry name" value="MFP"/>
</dbReference>
<evidence type="ECO:0000256" key="7">
    <source>
        <dbReference type="ARBA" id="ARBA00022989"/>
    </source>
</evidence>
<dbReference type="Gene3D" id="2.40.50.100">
    <property type="match status" value="1"/>
</dbReference>
<evidence type="ECO:0000256" key="8">
    <source>
        <dbReference type="ARBA" id="ARBA00023136"/>
    </source>
</evidence>
<comment type="subcellular location">
    <subcellularLocation>
        <location evidence="1 9">Cell inner membrane</location>
        <topology evidence="1 9">Single-pass membrane protein</topology>
    </subcellularLocation>
</comment>
<dbReference type="GO" id="GO:0009306">
    <property type="term" value="P:protein secretion"/>
    <property type="evidence" value="ECO:0007669"/>
    <property type="project" value="InterPro"/>
</dbReference>
<keyword evidence="4 9" id="KW-1003">Cell membrane</keyword>
<keyword evidence="6 9" id="KW-0812">Transmembrane</keyword>
<evidence type="ECO:0000256" key="6">
    <source>
        <dbReference type="ARBA" id="ARBA00022692"/>
    </source>
</evidence>
<dbReference type="OrthoDB" id="9775513at2"/>
<evidence type="ECO:0000313" key="12">
    <source>
        <dbReference type="EMBL" id="OAI19381.1"/>
    </source>
</evidence>
<dbReference type="GO" id="GO:0005886">
    <property type="term" value="C:plasma membrane"/>
    <property type="evidence" value="ECO:0007669"/>
    <property type="project" value="UniProtKB-SubCell"/>
</dbReference>
<evidence type="ECO:0000256" key="2">
    <source>
        <dbReference type="ARBA" id="ARBA00009477"/>
    </source>
</evidence>
<dbReference type="InterPro" id="IPR010129">
    <property type="entry name" value="T1SS_HlyD"/>
</dbReference>
<feature type="domain" description="AprE-like beta-barrel" evidence="11">
    <location>
        <begin position="326"/>
        <end position="415"/>
    </location>
</feature>